<accession>A0A9P7MW67</accession>
<sequence length="121" mass="13401">MSSRKPVTTHVTLEGCNVTLDNSYGALDVRQFVLKNVHMSFQFSPEPTANLNWAVPQWAVGTFLHGGQDAGSFTFPFGQWATMIETVAERSRKVECGLLKALAWNNKKEVKEEKNLGVGTT</sequence>
<comment type="caution">
    <text evidence="1">The sequence shown here is derived from an EMBL/GenBank/DDBJ whole genome shotgun (WGS) entry which is preliminary data.</text>
</comment>
<reference evidence="1" key="1">
    <citation type="journal article" date="2020" name="bioRxiv">
        <title>Whole genome comparisons of ergot fungi reveals the divergence and evolution of species within the genus Claviceps are the result of varying mechanisms driving genome evolution and host range expansion.</title>
        <authorList>
            <person name="Wyka S.A."/>
            <person name="Mondo S.J."/>
            <person name="Liu M."/>
            <person name="Dettman J."/>
            <person name="Nalam V."/>
            <person name="Broders K.D."/>
        </authorList>
    </citation>
    <scope>NUCLEOTIDE SEQUENCE</scope>
    <source>
        <strain evidence="1">CCC 1102</strain>
    </source>
</reference>
<dbReference type="EMBL" id="SRPS01000050">
    <property type="protein sequence ID" value="KAG5972153.1"/>
    <property type="molecule type" value="Genomic_DNA"/>
</dbReference>
<evidence type="ECO:0000313" key="1">
    <source>
        <dbReference type="EMBL" id="KAG5972153.1"/>
    </source>
</evidence>
<dbReference type="AlphaFoldDB" id="A0A9P7MW67"/>
<dbReference type="Proteomes" id="UP000784919">
    <property type="component" value="Unassembled WGS sequence"/>
</dbReference>
<name>A0A9P7MW67_9HYPO</name>
<evidence type="ECO:0000313" key="2">
    <source>
        <dbReference type="Proteomes" id="UP000784919"/>
    </source>
</evidence>
<protein>
    <submittedName>
        <fullName evidence="1">Uncharacterized protein</fullName>
    </submittedName>
</protein>
<proteinExistence type="predicted"/>
<gene>
    <name evidence="1" type="ORF">E4U56_006378</name>
</gene>
<organism evidence="1 2">
    <name type="scientific">Claviceps arundinis</name>
    <dbReference type="NCBI Taxonomy" id="1623583"/>
    <lineage>
        <taxon>Eukaryota</taxon>
        <taxon>Fungi</taxon>
        <taxon>Dikarya</taxon>
        <taxon>Ascomycota</taxon>
        <taxon>Pezizomycotina</taxon>
        <taxon>Sordariomycetes</taxon>
        <taxon>Hypocreomycetidae</taxon>
        <taxon>Hypocreales</taxon>
        <taxon>Clavicipitaceae</taxon>
        <taxon>Claviceps</taxon>
    </lineage>
</organism>